<dbReference type="Gene3D" id="3.40.50.880">
    <property type="match status" value="1"/>
</dbReference>
<keyword evidence="7 10" id="KW-0456">Lyase</keyword>
<dbReference type="GO" id="GO:0016829">
    <property type="term" value="F:lyase activity"/>
    <property type="evidence" value="ECO:0007669"/>
    <property type="project" value="UniProtKB-KW"/>
</dbReference>
<keyword evidence="5 10" id="KW-0315">Glutamine amidotransferase</keyword>
<organism evidence="13">
    <name type="scientific">uncultured Sulfurovum sp</name>
    <dbReference type="NCBI Taxonomy" id="269237"/>
    <lineage>
        <taxon>Bacteria</taxon>
        <taxon>Pseudomonadati</taxon>
        <taxon>Campylobacterota</taxon>
        <taxon>Epsilonproteobacteria</taxon>
        <taxon>Campylobacterales</taxon>
        <taxon>Sulfurovaceae</taxon>
        <taxon>Sulfurovum</taxon>
        <taxon>environmental samples</taxon>
    </lineage>
</organism>
<dbReference type="PANTHER" id="PTHR42701">
    <property type="entry name" value="IMIDAZOLE GLYCEROL PHOSPHATE SYNTHASE SUBUNIT HISH"/>
    <property type="match status" value="1"/>
</dbReference>
<name>A0A6S6TLZ1_9BACT</name>
<dbReference type="HAMAP" id="MF_00278">
    <property type="entry name" value="HisH"/>
    <property type="match status" value="1"/>
</dbReference>
<comment type="subunit">
    <text evidence="2 10">Heterodimer of HisH and HisF.</text>
</comment>
<reference evidence="13" key="1">
    <citation type="submission" date="2020-01" db="EMBL/GenBank/DDBJ databases">
        <authorList>
            <person name="Meier V. D."/>
            <person name="Meier V D."/>
        </authorList>
    </citation>
    <scope>NUCLEOTIDE SEQUENCE</scope>
    <source>
        <strain evidence="13">HLG_WM_MAG_06</strain>
    </source>
</reference>
<dbReference type="PROSITE" id="PS51273">
    <property type="entry name" value="GATASE_TYPE_1"/>
    <property type="match status" value="1"/>
</dbReference>
<dbReference type="InterPro" id="IPR029062">
    <property type="entry name" value="Class_I_gatase-like"/>
</dbReference>
<evidence type="ECO:0000259" key="12">
    <source>
        <dbReference type="Pfam" id="PF00117"/>
    </source>
</evidence>
<comment type="pathway">
    <text evidence="1 10">Amino-acid biosynthesis; L-histidine biosynthesis; L-histidine from 5-phospho-alpha-D-ribose 1-diphosphate: step 5/9.</text>
</comment>
<evidence type="ECO:0000313" key="13">
    <source>
        <dbReference type="EMBL" id="CAA6819197.1"/>
    </source>
</evidence>
<evidence type="ECO:0000256" key="11">
    <source>
        <dbReference type="PIRSR" id="PIRSR000495-1"/>
    </source>
</evidence>
<dbReference type="SUPFAM" id="SSF52317">
    <property type="entry name" value="Class I glutamine amidotransferase-like"/>
    <property type="match status" value="1"/>
</dbReference>
<evidence type="ECO:0000256" key="5">
    <source>
        <dbReference type="ARBA" id="ARBA00022962"/>
    </source>
</evidence>
<comment type="function">
    <text evidence="10">IGPS catalyzes the conversion of PRFAR and glutamine to IGP, AICAR and glutamate. The HisH subunit catalyzes the hydrolysis of glutamine to glutamate and ammonia as part of the synthesis of IGP and AICAR. The resulting ammonia molecule is channeled to the active site of HisF.</text>
</comment>
<evidence type="ECO:0000256" key="4">
    <source>
        <dbReference type="ARBA" id="ARBA00022801"/>
    </source>
</evidence>
<evidence type="ECO:0000256" key="6">
    <source>
        <dbReference type="ARBA" id="ARBA00023102"/>
    </source>
</evidence>
<comment type="catalytic activity">
    <reaction evidence="8 10">
        <text>5-[(5-phospho-1-deoxy-D-ribulos-1-ylimino)methylamino]-1-(5-phospho-beta-D-ribosyl)imidazole-4-carboxamide + L-glutamine = D-erythro-1-(imidazol-4-yl)glycerol 3-phosphate + 5-amino-1-(5-phospho-beta-D-ribosyl)imidazole-4-carboxamide + L-glutamate + H(+)</text>
        <dbReference type="Rhea" id="RHEA:24793"/>
        <dbReference type="ChEBI" id="CHEBI:15378"/>
        <dbReference type="ChEBI" id="CHEBI:29985"/>
        <dbReference type="ChEBI" id="CHEBI:58278"/>
        <dbReference type="ChEBI" id="CHEBI:58359"/>
        <dbReference type="ChEBI" id="CHEBI:58475"/>
        <dbReference type="ChEBI" id="CHEBI:58525"/>
        <dbReference type="EC" id="4.3.2.10"/>
    </reaction>
</comment>
<dbReference type="GO" id="GO:0000105">
    <property type="term" value="P:L-histidine biosynthetic process"/>
    <property type="evidence" value="ECO:0007669"/>
    <property type="project" value="UniProtKB-UniRule"/>
</dbReference>
<sequence length="203" mass="22617">MIGIVDYNMGNLASVINAFENVGAEIAVESDPSKLQNYEKLILPGVGAFADAMEHLKSNGMDEAVKAYAATGKPLLGICLGMQLLFESSEEFGSSEGLGLIEGKVVAFDQSKFDRKLKVPHMGWNEMFKQKNIPLFNGLDKEFYLYFVHSFHAVCDDKYAIGKTYYGYEFVSAVNKENIYGIQPHPEKSHENGLKIIENFVKL</sequence>
<dbReference type="GO" id="GO:0005737">
    <property type="term" value="C:cytoplasm"/>
    <property type="evidence" value="ECO:0007669"/>
    <property type="project" value="UniProtKB-SubCell"/>
</dbReference>
<dbReference type="EMBL" id="CACVAP010000092">
    <property type="protein sequence ID" value="CAA6819197.1"/>
    <property type="molecule type" value="Genomic_DNA"/>
</dbReference>
<dbReference type="GO" id="GO:0004359">
    <property type="term" value="F:glutaminase activity"/>
    <property type="evidence" value="ECO:0007669"/>
    <property type="project" value="UniProtKB-EC"/>
</dbReference>
<keyword evidence="13" id="KW-0328">Glycosyltransferase</keyword>
<dbReference type="NCBIfam" id="TIGR01855">
    <property type="entry name" value="IMP_synth_hisH"/>
    <property type="match status" value="1"/>
</dbReference>
<dbReference type="PROSITE" id="PS51274">
    <property type="entry name" value="GATASE_COBBQ"/>
    <property type="match status" value="1"/>
</dbReference>
<evidence type="ECO:0000256" key="3">
    <source>
        <dbReference type="ARBA" id="ARBA00022605"/>
    </source>
</evidence>
<keyword evidence="6 10" id="KW-0368">Histidine biosynthesis</keyword>
<keyword evidence="10" id="KW-0963">Cytoplasm</keyword>
<keyword evidence="13" id="KW-0808">Transferase</keyword>
<comment type="subcellular location">
    <subcellularLocation>
        <location evidence="10">Cytoplasm</location>
    </subcellularLocation>
</comment>
<keyword evidence="3 10" id="KW-0028">Amino-acid biosynthesis</keyword>
<dbReference type="UniPathway" id="UPA00031">
    <property type="reaction ID" value="UER00010"/>
</dbReference>
<dbReference type="PIRSF" id="PIRSF000495">
    <property type="entry name" value="Amidotransf_hisH"/>
    <property type="match status" value="1"/>
</dbReference>
<dbReference type="CDD" id="cd01748">
    <property type="entry name" value="GATase1_IGP_Synthase"/>
    <property type="match status" value="1"/>
</dbReference>
<feature type="active site" description="Nucleophile" evidence="10 11">
    <location>
        <position position="79"/>
    </location>
</feature>
<dbReference type="InterPro" id="IPR017926">
    <property type="entry name" value="GATASE"/>
</dbReference>
<evidence type="ECO:0000256" key="10">
    <source>
        <dbReference type="HAMAP-Rule" id="MF_00278"/>
    </source>
</evidence>
<evidence type="ECO:0000256" key="7">
    <source>
        <dbReference type="ARBA" id="ARBA00023239"/>
    </source>
</evidence>
<evidence type="ECO:0000256" key="1">
    <source>
        <dbReference type="ARBA" id="ARBA00005091"/>
    </source>
</evidence>
<protein>
    <recommendedName>
        <fullName evidence="10">Imidazole glycerol phosphate synthase subunit HisH</fullName>
        <ecNumber evidence="10">4.3.2.10</ecNumber>
    </recommendedName>
    <alternativeName>
        <fullName evidence="10">IGP synthase glutaminase subunit</fullName>
        <ecNumber evidence="10">3.5.1.2</ecNumber>
    </alternativeName>
    <alternativeName>
        <fullName evidence="10">IGP synthase subunit HisH</fullName>
    </alternativeName>
    <alternativeName>
        <fullName evidence="10">ImGP synthase subunit HisH</fullName>
        <shortName evidence="10">IGPS subunit HisH</shortName>
    </alternativeName>
</protein>
<dbReference type="PANTHER" id="PTHR42701:SF1">
    <property type="entry name" value="IMIDAZOLE GLYCEROL PHOSPHATE SYNTHASE SUBUNIT HISH"/>
    <property type="match status" value="1"/>
</dbReference>
<feature type="active site" evidence="10 11">
    <location>
        <position position="187"/>
    </location>
</feature>
<gene>
    <name evidence="10" type="primary">hisH</name>
    <name evidence="13" type="ORF">HELGO_WM7864</name>
</gene>
<evidence type="ECO:0000256" key="8">
    <source>
        <dbReference type="ARBA" id="ARBA00047838"/>
    </source>
</evidence>
<comment type="catalytic activity">
    <reaction evidence="9 10">
        <text>L-glutamine + H2O = L-glutamate + NH4(+)</text>
        <dbReference type="Rhea" id="RHEA:15889"/>
        <dbReference type="ChEBI" id="CHEBI:15377"/>
        <dbReference type="ChEBI" id="CHEBI:28938"/>
        <dbReference type="ChEBI" id="CHEBI:29985"/>
        <dbReference type="ChEBI" id="CHEBI:58359"/>
        <dbReference type="EC" id="3.5.1.2"/>
    </reaction>
</comment>
<accession>A0A6S6TLZ1</accession>
<evidence type="ECO:0000256" key="2">
    <source>
        <dbReference type="ARBA" id="ARBA00011152"/>
    </source>
</evidence>
<dbReference type="InterPro" id="IPR010139">
    <property type="entry name" value="Imidazole-glycPsynth_HisH"/>
</dbReference>
<dbReference type="EC" id="3.5.1.2" evidence="10"/>
<dbReference type="EC" id="4.3.2.10" evidence="10"/>
<feature type="active site" evidence="10 11">
    <location>
        <position position="185"/>
    </location>
</feature>
<dbReference type="GO" id="GO:0000107">
    <property type="term" value="F:imidazoleglycerol-phosphate synthase activity"/>
    <property type="evidence" value="ECO:0007669"/>
    <property type="project" value="UniProtKB-UniRule"/>
</dbReference>
<dbReference type="Pfam" id="PF00117">
    <property type="entry name" value="GATase"/>
    <property type="match status" value="1"/>
</dbReference>
<proteinExistence type="inferred from homology"/>
<dbReference type="AlphaFoldDB" id="A0A6S6TLZ1"/>
<evidence type="ECO:0000256" key="9">
    <source>
        <dbReference type="ARBA" id="ARBA00049534"/>
    </source>
</evidence>
<keyword evidence="4 10" id="KW-0378">Hydrolase</keyword>
<feature type="domain" description="Glutamine amidotransferase" evidence="12">
    <location>
        <begin position="4"/>
        <end position="201"/>
    </location>
</feature>